<protein>
    <submittedName>
        <fullName evidence="2">Uncharacterized protein</fullName>
    </submittedName>
</protein>
<feature type="compositionally biased region" description="Low complexity" evidence="1">
    <location>
        <begin position="84"/>
        <end position="105"/>
    </location>
</feature>
<evidence type="ECO:0000313" key="3">
    <source>
        <dbReference type="Proteomes" id="UP000267821"/>
    </source>
</evidence>
<feature type="region of interest" description="Disordered" evidence="1">
    <location>
        <begin position="84"/>
        <end position="132"/>
    </location>
</feature>
<proteinExistence type="predicted"/>
<dbReference type="EMBL" id="ML121634">
    <property type="protein sequence ID" value="RPB18385.1"/>
    <property type="molecule type" value="Genomic_DNA"/>
</dbReference>
<sequence>MDKEELHIKLRIIWNSLVELRTKIWTPSPRLDEWDFLCTTFGNIYRDVFDAPAVTNAIDNFFPNGNSRYITEVLIPGLIPATSTTAEAETQTPAPMQIHTSTQTTPPTPKPKPSRLHQYGPASNTHVCGKGI</sequence>
<dbReference type="InParanoid" id="A0A3N4LKC6"/>
<dbReference type="AlphaFoldDB" id="A0A3N4LKC6"/>
<accession>A0A3N4LKC6</accession>
<name>A0A3N4LKC6_9PEZI</name>
<dbReference type="Proteomes" id="UP000267821">
    <property type="component" value="Unassembled WGS sequence"/>
</dbReference>
<keyword evidence="3" id="KW-1185">Reference proteome</keyword>
<organism evidence="2 3">
    <name type="scientific">Terfezia boudieri ATCC MYA-4762</name>
    <dbReference type="NCBI Taxonomy" id="1051890"/>
    <lineage>
        <taxon>Eukaryota</taxon>
        <taxon>Fungi</taxon>
        <taxon>Dikarya</taxon>
        <taxon>Ascomycota</taxon>
        <taxon>Pezizomycotina</taxon>
        <taxon>Pezizomycetes</taxon>
        <taxon>Pezizales</taxon>
        <taxon>Pezizaceae</taxon>
        <taxon>Terfezia</taxon>
    </lineage>
</organism>
<evidence type="ECO:0000256" key="1">
    <source>
        <dbReference type="SAM" id="MobiDB-lite"/>
    </source>
</evidence>
<evidence type="ECO:0000313" key="2">
    <source>
        <dbReference type="EMBL" id="RPB18385.1"/>
    </source>
</evidence>
<reference evidence="2 3" key="1">
    <citation type="journal article" date="2018" name="Nat. Ecol. Evol.">
        <title>Pezizomycetes genomes reveal the molecular basis of ectomycorrhizal truffle lifestyle.</title>
        <authorList>
            <person name="Murat C."/>
            <person name="Payen T."/>
            <person name="Noel B."/>
            <person name="Kuo A."/>
            <person name="Morin E."/>
            <person name="Chen J."/>
            <person name="Kohler A."/>
            <person name="Krizsan K."/>
            <person name="Balestrini R."/>
            <person name="Da Silva C."/>
            <person name="Montanini B."/>
            <person name="Hainaut M."/>
            <person name="Levati E."/>
            <person name="Barry K.W."/>
            <person name="Belfiori B."/>
            <person name="Cichocki N."/>
            <person name="Clum A."/>
            <person name="Dockter R.B."/>
            <person name="Fauchery L."/>
            <person name="Guy J."/>
            <person name="Iotti M."/>
            <person name="Le Tacon F."/>
            <person name="Lindquist E.A."/>
            <person name="Lipzen A."/>
            <person name="Malagnac F."/>
            <person name="Mello A."/>
            <person name="Molinier V."/>
            <person name="Miyauchi S."/>
            <person name="Poulain J."/>
            <person name="Riccioni C."/>
            <person name="Rubini A."/>
            <person name="Sitrit Y."/>
            <person name="Splivallo R."/>
            <person name="Traeger S."/>
            <person name="Wang M."/>
            <person name="Zifcakova L."/>
            <person name="Wipf D."/>
            <person name="Zambonelli A."/>
            <person name="Paolocci F."/>
            <person name="Nowrousian M."/>
            <person name="Ottonello S."/>
            <person name="Baldrian P."/>
            <person name="Spatafora J.W."/>
            <person name="Henrissat B."/>
            <person name="Nagy L.G."/>
            <person name="Aury J.M."/>
            <person name="Wincker P."/>
            <person name="Grigoriev I.V."/>
            <person name="Bonfante P."/>
            <person name="Martin F.M."/>
        </authorList>
    </citation>
    <scope>NUCLEOTIDE SEQUENCE [LARGE SCALE GENOMIC DNA]</scope>
    <source>
        <strain evidence="2 3">ATCC MYA-4762</strain>
    </source>
</reference>
<gene>
    <name evidence="2" type="ORF">L211DRAFT_80772</name>
</gene>